<evidence type="ECO:0000259" key="1">
    <source>
        <dbReference type="PROSITE" id="PS51645"/>
    </source>
</evidence>
<feature type="non-terminal residue" evidence="2">
    <location>
        <position position="26"/>
    </location>
</feature>
<evidence type="ECO:0000313" key="3">
    <source>
        <dbReference type="Proteomes" id="UP000018853"/>
    </source>
</evidence>
<dbReference type="SUPFAM" id="SSF52425">
    <property type="entry name" value="Cryptochrome/photolyase, N-terminal domain"/>
    <property type="match status" value="1"/>
</dbReference>
<organism evidence="2 3">
    <name type="scientific">Escherichia coli DORA_A_5_14_21</name>
    <dbReference type="NCBI Taxonomy" id="1403943"/>
    <lineage>
        <taxon>Bacteria</taxon>
        <taxon>Pseudomonadati</taxon>
        <taxon>Pseudomonadota</taxon>
        <taxon>Gammaproteobacteria</taxon>
        <taxon>Enterobacterales</taxon>
        <taxon>Enterobacteriaceae</taxon>
        <taxon>Escherichia</taxon>
    </lineage>
</organism>
<comment type="caution">
    <text evidence="2">The sequence shown here is derived from an EMBL/GenBank/DDBJ whole genome shotgun (WGS) entry which is preliminary data.</text>
</comment>
<dbReference type="InterPro" id="IPR036155">
    <property type="entry name" value="Crypto/Photolyase_N_sf"/>
</dbReference>
<protein>
    <recommendedName>
        <fullName evidence="1">Photolyase/cryptochrome alpha/beta domain-containing protein</fullName>
    </recommendedName>
</protein>
<reference evidence="2 3" key="1">
    <citation type="submission" date="2013-12" db="EMBL/GenBank/DDBJ databases">
        <title>A Varibaculum cambriense genome reconstructed from a premature infant gut community with otherwise low bacterial novelty that shifts toward anaerobic metabolism during the third week of life.</title>
        <authorList>
            <person name="Brown C.T."/>
            <person name="Sharon I."/>
            <person name="Thomas B.C."/>
            <person name="Castelle C.J."/>
            <person name="Morowitz M.J."/>
            <person name="Banfield J.F."/>
        </authorList>
    </citation>
    <scope>NUCLEOTIDE SEQUENCE [LARGE SCALE GENOMIC DNA]</scope>
    <source>
        <strain evidence="3">DORA_A_5_14_21</strain>
    </source>
</reference>
<dbReference type="Gene3D" id="3.40.50.620">
    <property type="entry name" value="HUPs"/>
    <property type="match status" value="1"/>
</dbReference>
<gene>
    <name evidence="2" type="ORF">Q609_ECAC01782G0001</name>
</gene>
<dbReference type="AlphaFoldDB" id="W1WU89"/>
<dbReference type="Pfam" id="PF00875">
    <property type="entry name" value="DNA_photolyase"/>
    <property type="match status" value="1"/>
</dbReference>
<dbReference type="InterPro" id="IPR014729">
    <property type="entry name" value="Rossmann-like_a/b/a_fold"/>
</dbReference>
<name>W1WU89_ECOLX</name>
<proteinExistence type="predicted"/>
<evidence type="ECO:0000313" key="2">
    <source>
        <dbReference type="EMBL" id="ETJ20650.1"/>
    </source>
</evidence>
<dbReference type="InterPro" id="IPR006050">
    <property type="entry name" value="DNA_photolyase_N"/>
</dbReference>
<dbReference type="EMBL" id="AZLZ01001782">
    <property type="protein sequence ID" value="ETJ20650.1"/>
    <property type="molecule type" value="Genomic_DNA"/>
</dbReference>
<accession>W1WU89</accession>
<sequence length="26" mass="3067">MTTHLVWFRQDLRLHDNLALAAACRN</sequence>
<feature type="domain" description="Photolyase/cryptochrome alpha/beta" evidence="1">
    <location>
        <begin position="2"/>
        <end position="26"/>
    </location>
</feature>
<dbReference type="Proteomes" id="UP000018853">
    <property type="component" value="Unassembled WGS sequence"/>
</dbReference>
<dbReference type="PROSITE" id="PS51645">
    <property type="entry name" value="PHR_CRY_ALPHA_BETA"/>
    <property type="match status" value="1"/>
</dbReference>